<feature type="compositionally biased region" description="Basic and acidic residues" evidence="1">
    <location>
        <begin position="56"/>
        <end position="66"/>
    </location>
</feature>
<evidence type="ECO:0000313" key="4">
    <source>
        <dbReference type="WBParaSite" id="SPAL_0001628900.1"/>
    </source>
</evidence>
<organism evidence="3 4">
    <name type="scientific">Strongyloides papillosus</name>
    <name type="common">Intestinal threadworm</name>
    <dbReference type="NCBI Taxonomy" id="174720"/>
    <lineage>
        <taxon>Eukaryota</taxon>
        <taxon>Metazoa</taxon>
        <taxon>Ecdysozoa</taxon>
        <taxon>Nematoda</taxon>
        <taxon>Chromadorea</taxon>
        <taxon>Rhabditida</taxon>
        <taxon>Tylenchina</taxon>
        <taxon>Panagrolaimomorpha</taxon>
        <taxon>Strongyloidoidea</taxon>
        <taxon>Strongyloididae</taxon>
        <taxon>Strongyloides</taxon>
    </lineage>
</organism>
<proteinExistence type="predicted"/>
<feature type="region of interest" description="Disordered" evidence="1">
    <location>
        <begin position="21"/>
        <end position="82"/>
    </location>
</feature>
<evidence type="ECO:0000256" key="2">
    <source>
        <dbReference type="SAM" id="SignalP"/>
    </source>
</evidence>
<feature type="chain" id="PRO_5005895849" evidence="2">
    <location>
        <begin position="21"/>
        <end position="232"/>
    </location>
</feature>
<keyword evidence="3" id="KW-1185">Reference proteome</keyword>
<reference evidence="4" key="1">
    <citation type="submission" date="2017-02" db="UniProtKB">
        <authorList>
            <consortium name="WormBaseParasite"/>
        </authorList>
    </citation>
    <scope>IDENTIFICATION</scope>
</reference>
<feature type="signal peptide" evidence="2">
    <location>
        <begin position="1"/>
        <end position="20"/>
    </location>
</feature>
<protein>
    <submittedName>
        <fullName evidence="4">Uncharacterized protein</fullName>
    </submittedName>
</protein>
<name>A0A0N5CEK1_STREA</name>
<feature type="compositionally biased region" description="Basic residues" evidence="1">
    <location>
        <begin position="21"/>
        <end position="49"/>
    </location>
</feature>
<dbReference type="Proteomes" id="UP000046392">
    <property type="component" value="Unplaced"/>
</dbReference>
<keyword evidence="2" id="KW-0732">Signal</keyword>
<sequence length="232" mass="26682">MNILCILLSILLLYTPLCTGKKKKDNPLLKSKKEKKRPKSSNGGKKKTKNAGNSKPKNDETEKDNNSSRIKHEKSRKDNDNLKLQLCLSNTQEPNDNLKETTDFKKDETIKKANNKSGVLNSIKFMTNTSTKKEKNKELNLTDVSNKNAKKSTNFNNKSIEMDKTQAIDTLEENEDSQKVFDERVKLVVNDLEKEENKQDPLKINNNQFFIEDNIEVWACNSLSNRQNELKF</sequence>
<dbReference type="AlphaFoldDB" id="A0A0N5CEK1"/>
<dbReference type="WBParaSite" id="SPAL_0001628900.1">
    <property type="protein sequence ID" value="SPAL_0001628900.1"/>
    <property type="gene ID" value="SPAL_0001628900"/>
</dbReference>
<accession>A0A0N5CEK1</accession>
<evidence type="ECO:0000313" key="3">
    <source>
        <dbReference type="Proteomes" id="UP000046392"/>
    </source>
</evidence>
<evidence type="ECO:0000256" key="1">
    <source>
        <dbReference type="SAM" id="MobiDB-lite"/>
    </source>
</evidence>